<sequence>MSIFTILTNFSSEKLAPWYSLVGHSWLHRSPMANTEVLPITGLPQLHAHLCQLEADPTTPIQPKPFDDVQVQLTDENSPPLLQILLSRLTALLFTITTQESTPLLTLLTKLTDPIPFNEILSLSTPPNLIDALRSPLPGANTFALSIIQKAAASVEDAKVLVQSEPEAVGELITLWIGTEDTGVAERCAKVLLQLLEMDCPLVIPQPAAANGTSTGSSAASISRQQSFRLSTPGTGLLWNLIFRNTDNLTRIIAHCSLSLPQTITSSLPPNSQLRSQRSVNLSQGRLLRILPPLLSMTINPLFADHIPLFRSFAYTSSNLLSWAALEMVDRSDLRMQLTLVNFFETLVTVARVSTHQPLIKDEFVKSLVRLAMGKDETGKLKRAMVSLPDRTVKEEAEGLRAYLRDVVGA</sequence>
<accession>A0AA39GHX0</accession>
<name>A0AA39GHX0_SARSR</name>
<dbReference type="Proteomes" id="UP001175261">
    <property type="component" value="Unassembled WGS sequence"/>
</dbReference>
<protein>
    <recommendedName>
        <fullName evidence="3">DNA mismatch repair protein HSM3 N-terminal domain-containing protein</fullName>
    </recommendedName>
</protein>
<reference evidence="1" key="1">
    <citation type="submission" date="2022-10" db="EMBL/GenBank/DDBJ databases">
        <title>Determination and structural analysis of whole genome sequence of Sarocladium strictum F4-1.</title>
        <authorList>
            <person name="Hu L."/>
            <person name="Jiang Y."/>
        </authorList>
    </citation>
    <scope>NUCLEOTIDE SEQUENCE</scope>
    <source>
        <strain evidence="1">F4-1</strain>
    </source>
</reference>
<evidence type="ECO:0000313" key="2">
    <source>
        <dbReference type="Proteomes" id="UP001175261"/>
    </source>
</evidence>
<keyword evidence="2" id="KW-1185">Reference proteome</keyword>
<organism evidence="1 2">
    <name type="scientific">Sarocladium strictum</name>
    <name type="common">Black bundle disease fungus</name>
    <name type="synonym">Acremonium strictum</name>
    <dbReference type="NCBI Taxonomy" id="5046"/>
    <lineage>
        <taxon>Eukaryota</taxon>
        <taxon>Fungi</taxon>
        <taxon>Dikarya</taxon>
        <taxon>Ascomycota</taxon>
        <taxon>Pezizomycotina</taxon>
        <taxon>Sordariomycetes</taxon>
        <taxon>Hypocreomycetidae</taxon>
        <taxon>Hypocreales</taxon>
        <taxon>Sarocladiaceae</taxon>
        <taxon>Sarocladium</taxon>
    </lineage>
</organism>
<dbReference type="AlphaFoldDB" id="A0AA39GHX0"/>
<evidence type="ECO:0008006" key="3">
    <source>
        <dbReference type="Google" id="ProtNLM"/>
    </source>
</evidence>
<evidence type="ECO:0000313" key="1">
    <source>
        <dbReference type="EMBL" id="KAK0387670.1"/>
    </source>
</evidence>
<comment type="caution">
    <text evidence="1">The sequence shown here is derived from an EMBL/GenBank/DDBJ whole genome shotgun (WGS) entry which is preliminary data.</text>
</comment>
<gene>
    <name evidence="1" type="ORF">NLU13_3915</name>
</gene>
<proteinExistence type="predicted"/>
<dbReference type="EMBL" id="JAPDFR010000003">
    <property type="protein sequence ID" value="KAK0387670.1"/>
    <property type="molecule type" value="Genomic_DNA"/>
</dbReference>